<name>A0ABV8EBQ3_9HYPH</name>
<evidence type="ECO:0000313" key="2">
    <source>
        <dbReference type="Proteomes" id="UP001595697"/>
    </source>
</evidence>
<sequence>MQSNTSVLKNQNYNDFSKSGIVRELAEHNFIFIDSSDFLTLINSGKFAQQDIADFQASWNDLKPDTYMADGGKYRLRRHATLSASPRGGAVVVEKHQPHYQTTDYNHLNGGIERHFEPVLPETIANPVMQSILQVSSQTFGALEPEHSWHIEMHQFRIEAKKTAGKPTPEGIHRDGVDFVAMVLINRHNIEGGETTIVDRDGHHLAQFTLTAPFDAALVNDLHVAHGVSPISALNENEPGLRDVLVVTFRRK</sequence>
<dbReference type="EMBL" id="JBHSBD010000072">
    <property type="protein sequence ID" value="MFC3969706.1"/>
    <property type="molecule type" value="Genomic_DNA"/>
</dbReference>
<dbReference type="Pfam" id="PF10014">
    <property type="entry name" value="2OG-Fe_Oxy_2"/>
    <property type="match status" value="1"/>
</dbReference>
<organism evidence="1 2">
    <name type="scientific">Rhizobium lemnae</name>
    <dbReference type="NCBI Taxonomy" id="1214924"/>
    <lineage>
        <taxon>Bacteria</taxon>
        <taxon>Pseudomonadati</taxon>
        <taxon>Pseudomonadota</taxon>
        <taxon>Alphaproteobacteria</taxon>
        <taxon>Hyphomicrobiales</taxon>
        <taxon>Rhizobiaceae</taxon>
        <taxon>Rhizobium/Agrobacterium group</taxon>
        <taxon>Rhizobium</taxon>
    </lineage>
</organism>
<dbReference type="RefSeq" id="WP_247261632.1">
    <property type="nucleotide sequence ID" value="NZ_JALJQZ010000024.1"/>
</dbReference>
<protein>
    <submittedName>
        <fullName evidence="1">2OG-Fe dioxygenase family protein</fullName>
    </submittedName>
</protein>
<gene>
    <name evidence="1" type="ORF">ACFOVS_16465</name>
</gene>
<accession>A0ABV8EBQ3</accession>
<dbReference type="Gene3D" id="2.60.120.620">
    <property type="entry name" value="q2cbj1_9rhob like domain"/>
    <property type="match status" value="1"/>
</dbReference>
<proteinExistence type="predicted"/>
<reference evidence="2" key="1">
    <citation type="journal article" date="2019" name="Int. J. Syst. Evol. Microbiol.">
        <title>The Global Catalogue of Microorganisms (GCM) 10K type strain sequencing project: providing services to taxonomists for standard genome sequencing and annotation.</title>
        <authorList>
            <consortium name="The Broad Institute Genomics Platform"/>
            <consortium name="The Broad Institute Genome Sequencing Center for Infectious Disease"/>
            <person name="Wu L."/>
            <person name="Ma J."/>
        </authorList>
    </citation>
    <scope>NUCLEOTIDE SEQUENCE [LARGE SCALE GENOMIC DNA]</scope>
    <source>
        <strain evidence="2">TBRC 5781</strain>
    </source>
</reference>
<dbReference type="GO" id="GO:0051213">
    <property type="term" value="F:dioxygenase activity"/>
    <property type="evidence" value="ECO:0007669"/>
    <property type="project" value="UniProtKB-KW"/>
</dbReference>
<comment type="caution">
    <text evidence="1">The sequence shown here is derived from an EMBL/GenBank/DDBJ whole genome shotgun (WGS) entry which is preliminary data.</text>
</comment>
<evidence type="ECO:0000313" key="1">
    <source>
        <dbReference type="EMBL" id="MFC3969706.1"/>
    </source>
</evidence>
<keyword evidence="2" id="KW-1185">Reference proteome</keyword>
<dbReference type="InterPro" id="IPR018724">
    <property type="entry name" value="2OG-Fe_dioxygenase"/>
</dbReference>
<keyword evidence="1" id="KW-0223">Dioxygenase</keyword>
<dbReference type="Proteomes" id="UP001595697">
    <property type="component" value="Unassembled WGS sequence"/>
</dbReference>
<keyword evidence="1" id="KW-0560">Oxidoreductase</keyword>